<dbReference type="Pfam" id="PF00005">
    <property type="entry name" value="ABC_tran"/>
    <property type="match status" value="1"/>
</dbReference>
<dbReference type="Proteomes" id="UP000649604">
    <property type="component" value="Unassembled WGS sequence"/>
</dbReference>
<dbReference type="Pfam" id="PF12399">
    <property type="entry name" value="BCA_ABC_TP_C"/>
    <property type="match status" value="1"/>
</dbReference>
<dbReference type="CDD" id="cd03219">
    <property type="entry name" value="ABC_Mj1267_LivG_branched"/>
    <property type="match status" value="1"/>
</dbReference>
<dbReference type="GO" id="GO:0005304">
    <property type="term" value="F:L-valine transmembrane transporter activity"/>
    <property type="evidence" value="ECO:0007669"/>
    <property type="project" value="TreeGrafter"/>
</dbReference>
<name>A0A9D5JRK7_9BACT</name>
<evidence type="ECO:0000313" key="5">
    <source>
        <dbReference type="EMBL" id="MBD3322968.1"/>
    </source>
</evidence>
<gene>
    <name evidence="5" type="ORF">GF339_00195</name>
</gene>
<dbReference type="GO" id="GO:0015192">
    <property type="term" value="F:L-phenylalanine transmembrane transporter activity"/>
    <property type="evidence" value="ECO:0007669"/>
    <property type="project" value="TreeGrafter"/>
</dbReference>
<dbReference type="AlphaFoldDB" id="A0A9D5JRK7"/>
<organism evidence="5 6">
    <name type="scientific">candidate division KSB3 bacterium</name>
    <dbReference type="NCBI Taxonomy" id="2044937"/>
    <lineage>
        <taxon>Bacteria</taxon>
        <taxon>candidate division KSB3</taxon>
    </lineage>
</organism>
<reference evidence="5" key="1">
    <citation type="submission" date="2019-11" db="EMBL/GenBank/DDBJ databases">
        <title>Microbial mats filling the niche in hypersaline microbial mats.</title>
        <authorList>
            <person name="Wong H.L."/>
            <person name="Macleod F.I."/>
            <person name="White R.A. III"/>
            <person name="Burns B.P."/>
        </authorList>
    </citation>
    <scope>NUCLEOTIDE SEQUENCE</scope>
    <source>
        <strain evidence="5">Rbin_158</strain>
    </source>
</reference>
<dbReference type="GO" id="GO:0015188">
    <property type="term" value="F:L-isoleucine transmembrane transporter activity"/>
    <property type="evidence" value="ECO:0007669"/>
    <property type="project" value="TreeGrafter"/>
</dbReference>
<dbReference type="InterPro" id="IPR051120">
    <property type="entry name" value="ABC_AA/LPS_Transport"/>
</dbReference>
<dbReference type="InterPro" id="IPR027417">
    <property type="entry name" value="P-loop_NTPase"/>
</dbReference>
<dbReference type="PANTHER" id="PTHR45772:SF7">
    <property type="entry name" value="AMINO ACID ABC TRANSPORTER ATP-BINDING PROTEIN"/>
    <property type="match status" value="1"/>
</dbReference>
<sequence length="259" mass="28859">MMILKVTGLSKYFGGLIALDKVNIDVRPGSIHSIIGPNGAGKTTFFNVITGVLPSTEGRVEFEGQDLTNLPSSTIAKMGIARTFQNIRLFRLMSILDNVRVGTHSWTSTHLFAALLRTRHHKQEEADVYARAMQLLETYGLADRKDELAQNLPYGAQRRLEILRALAQNPRLLLLDEPTAGMNIQESAELTDFIKHLRDEQGLTIVMIEHDMKVVMSISETITVLDYGKKIAEGRAEEIQNDPRVIEAYLGRGATEDNA</sequence>
<dbReference type="GO" id="GO:1903805">
    <property type="term" value="P:L-valine import across plasma membrane"/>
    <property type="evidence" value="ECO:0007669"/>
    <property type="project" value="TreeGrafter"/>
</dbReference>
<dbReference type="GO" id="GO:0015808">
    <property type="term" value="P:L-alanine transport"/>
    <property type="evidence" value="ECO:0007669"/>
    <property type="project" value="TreeGrafter"/>
</dbReference>
<dbReference type="SMART" id="SM00382">
    <property type="entry name" value="AAA"/>
    <property type="match status" value="1"/>
</dbReference>
<proteinExistence type="predicted"/>
<protein>
    <submittedName>
        <fullName evidence="5">ATP-binding cassette domain-containing protein</fullName>
    </submittedName>
</protein>
<dbReference type="Gene3D" id="3.40.50.300">
    <property type="entry name" value="P-loop containing nucleotide triphosphate hydrolases"/>
    <property type="match status" value="1"/>
</dbReference>
<dbReference type="SUPFAM" id="SSF52540">
    <property type="entry name" value="P-loop containing nucleoside triphosphate hydrolases"/>
    <property type="match status" value="1"/>
</dbReference>
<dbReference type="GO" id="GO:0016887">
    <property type="term" value="F:ATP hydrolysis activity"/>
    <property type="evidence" value="ECO:0007669"/>
    <property type="project" value="InterPro"/>
</dbReference>
<dbReference type="InterPro" id="IPR003439">
    <property type="entry name" value="ABC_transporter-like_ATP-bd"/>
</dbReference>
<dbReference type="GO" id="GO:0005524">
    <property type="term" value="F:ATP binding"/>
    <property type="evidence" value="ECO:0007669"/>
    <property type="project" value="UniProtKB-KW"/>
</dbReference>
<dbReference type="EMBL" id="WJJP01000004">
    <property type="protein sequence ID" value="MBD3322968.1"/>
    <property type="molecule type" value="Genomic_DNA"/>
</dbReference>
<dbReference type="InterPro" id="IPR032823">
    <property type="entry name" value="BCA_ABC_TP_C"/>
</dbReference>
<dbReference type="PROSITE" id="PS50893">
    <property type="entry name" value="ABC_TRANSPORTER_2"/>
    <property type="match status" value="1"/>
</dbReference>
<keyword evidence="3 5" id="KW-0067">ATP-binding</keyword>
<evidence type="ECO:0000256" key="2">
    <source>
        <dbReference type="ARBA" id="ARBA00022741"/>
    </source>
</evidence>
<keyword evidence="1" id="KW-0813">Transport</keyword>
<evidence type="ECO:0000256" key="1">
    <source>
        <dbReference type="ARBA" id="ARBA00022448"/>
    </source>
</evidence>
<dbReference type="GO" id="GO:0005886">
    <property type="term" value="C:plasma membrane"/>
    <property type="evidence" value="ECO:0007669"/>
    <property type="project" value="TreeGrafter"/>
</dbReference>
<evidence type="ECO:0000313" key="6">
    <source>
        <dbReference type="Proteomes" id="UP000649604"/>
    </source>
</evidence>
<accession>A0A9D5JRK7</accession>
<evidence type="ECO:0000256" key="3">
    <source>
        <dbReference type="ARBA" id="ARBA00022840"/>
    </source>
</evidence>
<comment type="caution">
    <text evidence="5">The sequence shown here is derived from an EMBL/GenBank/DDBJ whole genome shotgun (WGS) entry which is preliminary data.</text>
</comment>
<keyword evidence="2" id="KW-0547">Nucleotide-binding</keyword>
<evidence type="ECO:0000259" key="4">
    <source>
        <dbReference type="PROSITE" id="PS50893"/>
    </source>
</evidence>
<feature type="domain" description="ABC transporter" evidence="4">
    <location>
        <begin position="4"/>
        <end position="252"/>
    </location>
</feature>
<dbReference type="InterPro" id="IPR003593">
    <property type="entry name" value="AAA+_ATPase"/>
</dbReference>
<dbReference type="FunFam" id="3.40.50.300:FF:000421">
    <property type="entry name" value="Branched-chain amino acid ABC transporter ATP-binding protein"/>
    <property type="match status" value="1"/>
</dbReference>
<dbReference type="PANTHER" id="PTHR45772">
    <property type="entry name" value="CONSERVED COMPONENT OF ABC TRANSPORTER FOR NATURAL AMINO ACIDS-RELATED"/>
    <property type="match status" value="1"/>
</dbReference>
<dbReference type="GO" id="GO:1903806">
    <property type="term" value="P:L-isoleucine import across plasma membrane"/>
    <property type="evidence" value="ECO:0007669"/>
    <property type="project" value="TreeGrafter"/>
</dbReference>
<dbReference type="GO" id="GO:0042941">
    <property type="term" value="P:D-alanine transmembrane transport"/>
    <property type="evidence" value="ECO:0007669"/>
    <property type="project" value="TreeGrafter"/>
</dbReference>